<dbReference type="Proteomes" id="UP000017836">
    <property type="component" value="Unassembled WGS sequence"/>
</dbReference>
<evidence type="ECO:0000313" key="1">
    <source>
        <dbReference type="EMBL" id="ERM95992.1"/>
    </source>
</evidence>
<gene>
    <name evidence="1" type="ORF">AMTR_s00129p00030530</name>
</gene>
<protein>
    <submittedName>
        <fullName evidence="1">Uncharacterized protein</fullName>
    </submittedName>
</protein>
<sequence>MKFIPCRWAAKKRAARPHFDSILVGPLAIIEVDSKRESLDLGSSGEEMEVQGYAGGVIGLSDAALAMVEVGFVRALLNMISQDYQEILYLTNPAVEISVQSKLRVVEDQTEDDPAKVDPEDSKMGSIVDVMGLDYAVPIAMVF</sequence>
<dbReference type="EMBL" id="KI397331">
    <property type="protein sequence ID" value="ERM95992.1"/>
    <property type="molecule type" value="Genomic_DNA"/>
</dbReference>
<name>W1NJM8_AMBTC</name>
<organism evidence="1 2">
    <name type="scientific">Amborella trichopoda</name>
    <dbReference type="NCBI Taxonomy" id="13333"/>
    <lineage>
        <taxon>Eukaryota</taxon>
        <taxon>Viridiplantae</taxon>
        <taxon>Streptophyta</taxon>
        <taxon>Embryophyta</taxon>
        <taxon>Tracheophyta</taxon>
        <taxon>Spermatophyta</taxon>
        <taxon>Magnoliopsida</taxon>
        <taxon>Amborellales</taxon>
        <taxon>Amborellaceae</taxon>
        <taxon>Amborella</taxon>
    </lineage>
</organism>
<dbReference type="HOGENOM" id="CLU_1808828_0_0_1"/>
<keyword evidence="2" id="KW-1185">Reference proteome</keyword>
<proteinExistence type="predicted"/>
<dbReference type="Gramene" id="ERM95992">
    <property type="protein sequence ID" value="ERM95992"/>
    <property type="gene ID" value="AMTR_s00129p00030530"/>
</dbReference>
<reference evidence="2" key="1">
    <citation type="journal article" date="2013" name="Science">
        <title>The Amborella genome and the evolution of flowering plants.</title>
        <authorList>
            <consortium name="Amborella Genome Project"/>
        </authorList>
    </citation>
    <scope>NUCLEOTIDE SEQUENCE [LARGE SCALE GENOMIC DNA]</scope>
</reference>
<accession>W1NJM8</accession>
<dbReference type="AlphaFoldDB" id="W1NJM8"/>
<evidence type="ECO:0000313" key="2">
    <source>
        <dbReference type="Proteomes" id="UP000017836"/>
    </source>
</evidence>